<comment type="catalytic activity">
    <reaction evidence="13">
        <text>a (3R)-hydroxyacyl-[ACP] + NADP(+) = a 3-oxoacyl-[ACP] + NADPH + H(+)</text>
        <dbReference type="Rhea" id="RHEA:17397"/>
        <dbReference type="Rhea" id="RHEA-COMP:9916"/>
        <dbReference type="Rhea" id="RHEA-COMP:9945"/>
        <dbReference type="ChEBI" id="CHEBI:15378"/>
        <dbReference type="ChEBI" id="CHEBI:57783"/>
        <dbReference type="ChEBI" id="CHEBI:58349"/>
        <dbReference type="ChEBI" id="CHEBI:78776"/>
        <dbReference type="ChEBI" id="CHEBI:78827"/>
        <dbReference type="EC" id="1.1.1.100"/>
    </reaction>
</comment>
<comment type="pathway">
    <text evidence="1 13">Lipid metabolism; fatty acid biosynthesis.</text>
</comment>
<comment type="similarity">
    <text evidence="2 12">Belongs to the short-chain dehydrogenases/reductases (SDR) family.</text>
</comment>
<dbReference type="NCBIfam" id="NF005559">
    <property type="entry name" value="PRK07231.1"/>
    <property type="match status" value="1"/>
</dbReference>
<keyword evidence="8 13" id="KW-0443">Lipid metabolism</keyword>
<evidence type="ECO:0000256" key="13">
    <source>
        <dbReference type="RuleBase" id="RU366074"/>
    </source>
</evidence>
<dbReference type="InterPro" id="IPR050259">
    <property type="entry name" value="SDR"/>
</dbReference>
<dbReference type="Gene3D" id="3.40.50.720">
    <property type="entry name" value="NAD(P)-binding Rossmann-like Domain"/>
    <property type="match status" value="1"/>
</dbReference>
<sequence>MSEQVEEKKTALVTGASRGIGLAIARELGSLGFRVLCVARSEESASKAVEAVRADGGEAEAYGVDVSDSKAVAAASEEILKKYECVDVLVNNAGITRDMLFIRMSEDDWDAVLQTNLNSCFYWSKNLIRPMTRRRWGRVINISSVIGLTGNAGQANYAAAKAGMIGFTKSLAKELAARSITVNSVAPGFIQTDMTNELGEDIQGNILKMIPLKRMGKPEDIAATVGFLAGPNAGYITGQVFTVDGGMVM</sequence>
<dbReference type="NCBIfam" id="NF004200">
    <property type="entry name" value="PRK05653.1-5"/>
    <property type="match status" value="1"/>
</dbReference>
<keyword evidence="7 13" id="KW-0560">Oxidoreductase</keyword>
<dbReference type="PRINTS" id="PR00080">
    <property type="entry name" value="SDRFAMILY"/>
</dbReference>
<dbReference type="GO" id="GO:0004316">
    <property type="term" value="F:3-oxoacyl-[acyl-carrier-protein] reductase (NADPH) activity"/>
    <property type="evidence" value="ECO:0007669"/>
    <property type="project" value="UniProtKB-UniRule"/>
</dbReference>
<evidence type="ECO:0000256" key="5">
    <source>
        <dbReference type="ARBA" id="ARBA00022832"/>
    </source>
</evidence>
<dbReference type="NCBIfam" id="TIGR01830">
    <property type="entry name" value="3oxo_ACP_reduc"/>
    <property type="match status" value="1"/>
</dbReference>
<feature type="binding site" evidence="11">
    <location>
        <begin position="157"/>
        <end position="161"/>
    </location>
    <ligand>
        <name>NADP(+)</name>
        <dbReference type="ChEBI" id="CHEBI:58349"/>
    </ligand>
</feature>
<dbReference type="PRINTS" id="PR00081">
    <property type="entry name" value="GDHRDH"/>
</dbReference>
<comment type="function">
    <text evidence="13">Catalyzes the NADPH-dependent reduction of beta-ketoacyl-ACP substrates to beta-hydroxyacyl-ACP products, the first reductive step in the elongation cycle of fatty acid biosynthesis.</text>
</comment>
<evidence type="ECO:0000256" key="3">
    <source>
        <dbReference type="ARBA" id="ARBA00012948"/>
    </source>
</evidence>
<dbReference type="SMART" id="SM00822">
    <property type="entry name" value="PKS_KR"/>
    <property type="match status" value="1"/>
</dbReference>
<dbReference type="Proteomes" id="UP000525652">
    <property type="component" value="Unassembled WGS sequence"/>
</dbReference>
<evidence type="ECO:0000256" key="7">
    <source>
        <dbReference type="ARBA" id="ARBA00023002"/>
    </source>
</evidence>
<organism evidence="15 16">
    <name type="scientific">Puniceicoccus vermicola</name>
    <dbReference type="NCBI Taxonomy" id="388746"/>
    <lineage>
        <taxon>Bacteria</taxon>
        <taxon>Pseudomonadati</taxon>
        <taxon>Verrucomicrobiota</taxon>
        <taxon>Opitutia</taxon>
        <taxon>Puniceicoccales</taxon>
        <taxon>Puniceicoccaceae</taxon>
        <taxon>Puniceicoccus</taxon>
    </lineage>
</organism>
<dbReference type="PANTHER" id="PTHR42879">
    <property type="entry name" value="3-OXOACYL-(ACYL-CARRIER-PROTEIN) REDUCTASE"/>
    <property type="match status" value="1"/>
</dbReference>
<evidence type="ECO:0000256" key="6">
    <source>
        <dbReference type="ARBA" id="ARBA00022857"/>
    </source>
</evidence>
<feature type="binding site" evidence="11">
    <location>
        <begin position="15"/>
        <end position="18"/>
    </location>
    <ligand>
        <name>NADP(+)</name>
        <dbReference type="ChEBI" id="CHEBI:58349"/>
    </ligand>
</feature>
<dbReference type="NCBIfam" id="NF009464">
    <property type="entry name" value="PRK12824.1"/>
    <property type="match status" value="1"/>
</dbReference>
<dbReference type="InterPro" id="IPR011284">
    <property type="entry name" value="3oxo_ACP_reduc"/>
</dbReference>
<comment type="caution">
    <text evidence="15">The sequence shown here is derived from an EMBL/GenBank/DDBJ whole genome shotgun (WGS) entry which is preliminary data.</text>
</comment>
<evidence type="ECO:0000256" key="11">
    <source>
        <dbReference type="PIRSR" id="PIRSR611284-2"/>
    </source>
</evidence>
<comment type="subunit">
    <text evidence="13">Homotetramer.</text>
</comment>
<dbReference type="PANTHER" id="PTHR42879:SF2">
    <property type="entry name" value="3-OXOACYL-[ACYL-CARRIER-PROTEIN] REDUCTASE FABG"/>
    <property type="match status" value="1"/>
</dbReference>
<proteinExistence type="inferred from homology"/>
<keyword evidence="5 13" id="KW-0276">Fatty acid metabolism</keyword>
<evidence type="ECO:0000256" key="1">
    <source>
        <dbReference type="ARBA" id="ARBA00005194"/>
    </source>
</evidence>
<evidence type="ECO:0000256" key="12">
    <source>
        <dbReference type="RuleBase" id="RU000363"/>
    </source>
</evidence>
<dbReference type="CDD" id="cd05333">
    <property type="entry name" value="BKR_SDR_c"/>
    <property type="match status" value="1"/>
</dbReference>
<evidence type="ECO:0000256" key="2">
    <source>
        <dbReference type="ARBA" id="ARBA00006484"/>
    </source>
</evidence>
<feature type="binding site" evidence="11">
    <location>
        <position position="190"/>
    </location>
    <ligand>
        <name>NADP(+)</name>
        <dbReference type="ChEBI" id="CHEBI:58349"/>
    </ligand>
</feature>
<keyword evidence="6 11" id="KW-0521">NADP</keyword>
<feature type="domain" description="Ketoreductase" evidence="14">
    <location>
        <begin position="9"/>
        <end position="188"/>
    </location>
</feature>
<dbReference type="InterPro" id="IPR020904">
    <property type="entry name" value="Sc_DH/Rdtase_CS"/>
</dbReference>
<dbReference type="EMBL" id="JACHVA010000053">
    <property type="protein sequence ID" value="MBC2601555.1"/>
    <property type="molecule type" value="Genomic_DNA"/>
</dbReference>
<dbReference type="UniPathway" id="UPA00094"/>
<dbReference type="GO" id="GO:0051287">
    <property type="term" value="F:NAD binding"/>
    <property type="evidence" value="ECO:0007669"/>
    <property type="project" value="UniProtKB-UniRule"/>
</dbReference>
<dbReference type="NCBIfam" id="NF004197">
    <property type="entry name" value="PRK05653.1-1"/>
    <property type="match status" value="1"/>
</dbReference>
<dbReference type="Pfam" id="PF00106">
    <property type="entry name" value="adh_short"/>
    <property type="match status" value="1"/>
</dbReference>
<dbReference type="InterPro" id="IPR036291">
    <property type="entry name" value="NAD(P)-bd_dom_sf"/>
</dbReference>
<dbReference type="RefSeq" id="WP_185692264.1">
    <property type="nucleotide sequence ID" value="NZ_JACHVA010000053.1"/>
</dbReference>
<feature type="active site" description="Proton acceptor" evidence="10">
    <location>
        <position position="157"/>
    </location>
</feature>
<evidence type="ECO:0000256" key="10">
    <source>
        <dbReference type="PIRSR" id="PIRSR611284-1"/>
    </source>
</evidence>
<keyword evidence="16" id="KW-1185">Reference proteome</keyword>
<dbReference type="InterPro" id="IPR002347">
    <property type="entry name" value="SDR_fam"/>
</dbReference>
<dbReference type="PROSITE" id="PS00061">
    <property type="entry name" value="ADH_SHORT"/>
    <property type="match status" value="1"/>
</dbReference>
<keyword evidence="4 13" id="KW-0444">Lipid biosynthesis</keyword>
<evidence type="ECO:0000259" key="14">
    <source>
        <dbReference type="SMART" id="SM00822"/>
    </source>
</evidence>
<dbReference type="EC" id="1.1.1.100" evidence="3 13"/>
<evidence type="ECO:0000256" key="8">
    <source>
        <dbReference type="ARBA" id="ARBA00023098"/>
    </source>
</evidence>
<feature type="binding site" evidence="11">
    <location>
        <position position="92"/>
    </location>
    <ligand>
        <name>NADP(+)</name>
        <dbReference type="ChEBI" id="CHEBI:58349"/>
    </ligand>
</feature>
<dbReference type="AlphaFoldDB" id="A0A7X1AWZ9"/>
<evidence type="ECO:0000313" key="15">
    <source>
        <dbReference type="EMBL" id="MBC2601555.1"/>
    </source>
</evidence>
<evidence type="ECO:0000256" key="9">
    <source>
        <dbReference type="ARBA" id="ARBA00023160"/>
    </source>
</evidence>
<protein>
    <recommendedName>
        <fullName evidence="3 13">3-oxoacyl-[acyl-carrier-protein] reductase</fullName>
        <ecNumber evidence="3 13">1.1.1.100</ecNumber>
    </recommendedName>
</protein>
<name>A0A7X1AWZ9_9BACT</name>
<accession>A0A7X1AWZ9</accession>
<gene>
    <name evidence="15" type="primary">fabG</name>
    <name evidence="15" type="ORF">H5P30_07160</name>
</gene>
<dbReference type="GO" id="GO:0030497">
    <property type="term" value="P:fatty acid elongation"/>
    <property type="evidence" value="ECO:0007669"/>
    <property type="project" value="UniProtKB-ARBA"/>
</dbReference>
<dbReference type="FunFam" id="3.40.50.720:FF:000037">
    <property type="entry name" value="3-oxoacyl-[acyl-carrier-protein] reductase FabG"/>
    <property type="match status" value="1"/>
</dbReference>
<dbReference type="InterPro" id="IPR057326">
    <property type="entry name" value="KR_dom"/>
</dbReference>
<dbReference type="NCBIfam" id="NF009466">
    <property type="entry name" value="PRK12826.1-2"/>
    <property type="match status" value="1"/>
</dbReference>
<keyword evidence="9 13" id="KW-0275">Fatty acid biosynthesis</keyword>
<dbReference type="SUPFAM" id="SSF51735">
    <property type="entry name" value="NAD(P)-binding Rossmann-fold domains"/>
    <property type="match status" value="1"/>
</dbReference>
<reference evidence="15 16" key="1">
    <citation type="submission" date="2020-07" db="EMBL/GenBank/DDBJ databases">
        <authorList>
            <person name="Feng X."/>
        </authorList>
    </citation>
    <scope>NUCLEOTIDE SEQUENCE [LARGE SCALE GENOMIC DNA]</scope>
    <source>
        <strain evidence="15 16">JCM14086</strain>
    </source>
</reference>
<evidence type="ECO:0000313" key="16">
    <source>
        <dbReference type="Proteomes" id="UP000525652"/>
    </source>
</evidence>
<evidence type="ECO:0000256" key="4">
    <source>
        <dbReference type="ARBA" id="ARBA00022516"/>
    </source>
</evidence>